<keyword evidence="3" id="KW-1185">Reference proteome</keyword>
<evidence type="ECO:0000313" key="4">
    <source>
        <dbReference type="WBParaSite" id="HPLM_0001506701-mRNA-1"/>
    </source>
</evidence>
<dbReference type="Proteomes" id="UP000268014">
    <property type="component" value="Unassembled WGS sequence"/>
</dbReference>
<organism evidence="4">
    <name type="scientific">Haemonchus placei</name>
    <name type="common">Barber's pole worm</name>
    <dbReference type="NCBI Taxonomy" id="6290"/>
    <lineage>
        <taxon>Eukaryota</taxon>
        <taxon>Metazoa</taxon>
        <taxon>Ecdysozoa</taxon>
        <taxon>Nematoda</taxon>
        <taxon>Chromadorea</taxon>
        <taxon>Rhabditida</taxon>
        <taxon>Rhabditina</taxon>
        <taxon>Rhabditomorpha</taxon>
        <taxon>Strongyloidea</taxon>
        <taxon>Trichostrongylidae</taxon>
        <taxon>Haemonchus</taxon>
    </lineage>
</organism>
<evidence type="ECO:0000313" key="3">
    <source>
        <dbReference type="Proteomes" id="UP000268014"/>
    </source>
</evidence>
<evidence type="ECO:0000313" key="2">
    <source>
        <dbReference type="EMBL" id="VDO55242.1"/>
    </source>
</evidence>
<reference evidence="2 3" key="2">
    <citation type="submission" date="2018-11" db="EMBL/GenBank/DDBJ databases">
        <authorList>
            <consortium name="Pathogen Informatics"/>
        </authorList>
    </citation>
    <scope>NUCLEOTIDE SEQUENCE [LARGE SCALE GENOMIC DNA]</scope>
    <source>
        <strain evidence="2 3">MHpl1</strain>
    </source>
</reference>
<gene>
    <name evidence="2" type="ORF">HPLM_LOCUS15059</name>
</gene>
<dbReference type="EMBL" id="UZAF01018817">
    <property type="protein sequence ID" value="VDO55242.1"/>
    <property type="molecule type" value="Genomic_DNA"/>
</dbReference>
<reference evidence="4" key="1">
    <citation type="submission" date="2017-02" db="UniProtKB">
        <authorList>
            <consortium name="WormBaseParasite"/>
        </authorList>
    </citation>
    <scope>IDENTIFICATION</scope>
</reference>
<protein>
    <submittedName>
        <fullName evidence="4">39S ribosomal protein L22, mitochondrial</fullName>
    </submittedName>
</protein>
<accession>A0A0N4WTX5</accession>
<proteinExistence type="predicted"/>
<dbReference type="AlphaFoldDB" id="A0A0N4WTX5"/>
<dbReference type="OrthoDB" id="10579422at2759"/>
<evidence type="ECO:0000256" key="1">
    <source>
        <dbReference type="SAM" id="MobiDB-lite"/>
    </source>
</evidence>
<feature type="compositionally biased region" description="Basic and acidic residues" evidence="1">
    <location>
        <begin position="75"/>
        <end position="94"/>
    </location>
</feature>
<sequence>MGLRLACTRPSHRATTSSVSTSINLKSRIGGNAHTLFQQRAAVYRSSACTPLKRAFINIACRIAVREAIQRYKDTRPKEVADPREAKPALDRPATRWGKPPKKLQELLTNTGPKPLKIVKNGEKRVHVAEDYRPTESVQVSKY</sequence>
<name>A0A0N4WTX5_HAEPC</name>
<dbReference type="WBParaSite" id="HPLM_0001506701-mRNA-1">
    <property type="protein sequence ID" value="HPLM_0001506701-mRNA-1"/>
    <property type="gene ID" value="HPLM_0001506701"/>
</dbReference>
<feature type="region of interest" description="Disordered" evidence="1">
    <location>
        <begin position="75"/>
        <end position="117"/>
    </location>
</feature>